<organism evidence="2 3">
    <name type="scientific">Serpens gallinarum</name>
    <dbReference type="NCBI Taxonomy" id="2763075"/>
    <lineage>
        <taxon>Bacteria</taxon>
        <taxon>Pseudomonadati</taxon>
        <taxon>Pseudomonadota</taxon>
        <taxon>Gammaproteobacteria</taxon>
        <taxon>Pseudomonadales</taxon>
        <taxon>Pseudomonadaceae</taxon>
        <taxon>Pseudomonas</taxon>
    </lineage>
</organism>
<accession>A0ABR8TNT7</accession>
<evidence type="ECO:0000256" key="1">
    <source>
        <dbReference type="SAM" id="SignalP"/>
    </source>
</evidence>
<proteinExistence type="predicted"/>
<reference evidence="2 3" key="1">
    <citation type="submission" date="2020-08" db="EMBL/GenBank/DDBJ databases">
        <title>A Genomic Blueprint of the Chicken Gut Microbiome.</title>
        <authorList>
            <person name="Gilroy R."/>
            <person name="Ravi A."/>
            <person name="Getino M."/>
            <person name="Pursley I."/>
            <person name="Horton D.L."/>
            <person name="Alikhan N.-F."/>
            <person name="Baker D."/>
            <person name="Gharbi K."/>
            <person name="Hall N."/>
            <person name="Watson M."/>
            <person name="Adriaenssens E.M."/>
            <person name="Foster-Nyarko E."/>
            <person name="Jarju S."/>
            <person name="Secka A."/>
            <person name="Antonio M."/>
            <person name="Oren A."/>
            <person name="Chaudhuri R."/>
            <person name="La Ragione R.M."/>
            <person name="Hildebrand F."/>
            <person name="Pallen M.J."/>
        </authorList>
    </citation>
    <scope>NUCLEOTIDE SEQUENCE [LARGE SCALE GENOMIC DNA]</scope>
    <source>
        <strain evidence="2 3">Sa2CUA2</strain>
    </source>
</reference>
<comment type="caution">
    <text evidence="2">The sequence shown here is derived from an EMBL/GenBank/DDBJ whole genome shotgun (WGS) entry which is preliminary data.</text>
</comment>
<keyword evidence="3" id="KW-1185">Reference proteome</keyword>
<dbReference type="EMBL" id="JACSQG010000003">
    <property type="protein sequence ID" value="MBD7977314.1"/>
    <property type="molecule type" value="Genomic_DNA"/>
</dbReference>
<feature type="signal peptide" evidence="1">
    <location>
        <begin position="1"/>
        <end position="22"/>
    </location>
</feature>
<dbReference type="Pfam" id="PF18673">
    <property type="entry name" value="IrmA"/>
    <property type="match status" value="1"/>
</dbReference>
<evidence type="ECO:0000313" key="2">
    <source>
        <dbReference type="EMBL" id="MBD7977314.1"/>
    </source>
</evidence>
<protein>
    <submittedName>
        <fullName evidence="2">Uncharacterized protein</fullName>
    </submittedName>
</protein>
<dbReference type="Proteomes" id="UP000611945">
    <property type="component" value="Unassembled WGS sequence"/>
</dbReference>
<dbReference type="RefSeq" id="WP_251836080.1">
    <property type="nucleotide sequence ID" value="NZ_JACSQG010000003.1"/>
</dbReference>
<keyword evidence="1" id="KW-0732">Signal</keyword>
<feature type="chain" id="PRO_5047056143" evidence="1">
    <location>
        <begin position="23"/>
        <end position="137"/>
    </location>
</feature>
<gene>
    <name evidence="2" type="ORF">H9642_08920</name>
</gene>
<sequence>MKQLLVSLFCITGALLSAPLHALEVWHSNTVWAGQGQCAAVFSFDSDLQDVSELRLSVSGLNPAGETILSGELEIDQFGQSSADRYAEAYLEGEALCGSDLVIQVEQATALLNGKPTDLLTTDTLRVLDFKPLKIQL</sequence>
<evidence type="ECO:0000313" key="3">
    <source>
        <dbReference type="Proteomes" id="UP000611945"/>
    </source>
</evidence>
<name>A0ABR8TNT7_9PSED</name>
<dbReference type="InterPro" id="IPR040755">
    <property type="entry name" value="IrmA"/>
</dbReference>